<proteinExistence type="predicted"/>
<name>A0A853B8N2_9PSEU</name>
<sequence>MSEQDPVPVDEALEYVNDPARGQVLPYPDLMAETDLEEAIEMAAPGTRATSTVD</sequence>
<keyword evidence="2" id="KW-1185">Reference proteome</keyword>
<evidence type="ECO:0000313" key="1">
    <source>
        <dbReference type="EMBL" id="NYI91673.1"/>
    </source>
</evidence>
<gene>
    <name evidence="1" type="ORF">HNR02_004996</name>
</gene>
<organism evidence="1 2">
    <name type="scientific">Amycolatopsis endophytica</name>
    <dbReference type="NCBI Taxonomy" id="860233"/>
    <lineage>
        <taxon>Bacteria</taxon>
        <taxon>Bacillati</taxon>
        <taxon>Actinomycetota</taxon>
        <taxon>Actinomycetes</taxon>
        <taxon>Pseudonocardiales</taxon>
        <taxon>Pseudonocardiaceae</taxon>
        <taxon>Amycolatopsis</taxon>
    </lineage>
</organism>
<comment type="caution">
    <text evidence="1">The sequence shown here is derived from an EMBL/GenBank/DDBJ whole genome shotgun (WGS) entry which is preliminary data.</text>
</comment>
<dbReference type="Proteomes" id="UP000549616">
    <property type="component" value="Unassembled WGS sequence"/>
</dbReference>
<dbReference type="RefSeq" id="WP_179775535.1">
    <property type="nucleotide sequence ID" value="NZ_JACCFK010000001.1"/>
</dbReference>
<dbReference type="EMBL" id="JACCFK010000001">
    <property type="protein sequence ID" value="NYI91673.1"/>
    <property type="molecule type" value="Genomic_DNA"/>
</dbReference>
<dbReference type="AlphaFoldDB" id="A0A853B8N2"/>
<accession>A0A853B8N2</accession>
<protein>
    <submittedName>
        <fullName evidence="1">Uncharacterized protein</fullName>
    </submittedName>
</protein>
<reference evidence="1 2" key="1">
    <citation type="submission" date="2020-07" db="EMBL/GenBank/DDBJ databases">
        <title>Sequencing the genomes of 1000 actinobacteria strains.</title>
        <authorList>
            <person name="Klenk H.-P."/>
        </authorList>
    </citation>
    <scope>NUCLEOTIDE SEQUENCE [LARGE SCALE GENOMIC DNA]</scope>
    <source>
        <strain evidence="1 2">DSM 104006</strain>
    </source>
</reference>
<evidence type="ECO:0000313" key="2">
    <source>
        <dbReference type="Proteomes" id="UP000549616"/>
    </source>
</evidence>